<dbReference type="Pfam" id="PF01168">
    <property type="entry name" value="Ala_racemase_N"/>
    <property type="match status" value="1"/>
</dbReference>
<dbReference type="Gene3D" id="3.20.20.10">
    <property type="entry name" value="Alanine racemase"/>
    <property type="match status" value="1"/>
</dbReference>
<gene>
    <name evidence="4" type="ORF">B9N65_10055</name>
</gene>
<dbReference type="EMBL" id="NDYN01000011">
    <property type="protein sequence ID" value="OUT06783.1"/>
    <property type="molecule type" value="Genomic_DNA"/>
</dbReference>
<accession>A0A1Y5MI04</accession>
<dbReference type="InterPro" id="IPR001608">
    <property type="entry name" value="Ala_racemase_N"/>
</dbReference>
<dbReference type="Gene3D" id="2.40.37.20">
    <property type="entry name" value="D-serine dehydratase-like domain"/>
    <property type="match status" value="1"/>
</dbReference>
<feature type="domain" description="D-serine dehydratase-like" evidence="3">
    <location>
        <begin position="255"/>
        <end position="351"/>
    </location>
</feature>
<organism evidence="4 5">
    <name type="scientific">Campylobacter concisus</name>
    <dbReference type="NCBI Taxonomy" id="199"/>
    <lineage>
        <taxon>Bacteria</taxon>
        <taxon>Pseudomonadati</taxon>
        <taxon>Campylobacterota</taxon>
        <taxon>Epsilonproteobacteria</taxon>
        <taxon>Campylobacterales</taxon>
        <taxon>Campylobacteraceae</taxon>
        <taxon>Campylobacter</taxon>
    </lineage>
</organism>
<dbReference type="SMART" id="SM01119">
    <property type="entry name" value="D-ser_dehydrat"/>
    <property type="match status" value="1"/>
</dbReference>
<evidence type="ECO:0000313" key="5">
    <source>
        <dbReference type="Proteomes" id="UP000196317"/>
    </source>
</evidence>
<dbReference type="PANTHER" id="PTHR28004">
    <property type="entry name" value="ZGC:162816-RELATED"/>
    <property type="match status" value="1"/>
</dbReference>
<evidence type="ECO:0000313" key="4">
    <source>
        <dbReference type="EMBL" id="OUT06783.1"/>
    </source>
</evidence>
<dbReference type="InterPro" id="IPR042208">
    <property type="entry name" value="D-ser_dehydrat-like_sf"/>
</dbReference>
<comment type="similarity">
    <text evidence="1">Belongs to the DSD1 family.</text>
</comment>
<keyword evidence="2" id="KW-0456">Lyase</keyword>
<evidence type="ECO:0000256" key="2">
    <source>
        <dbReference type="ARBA" id="ARBA00023239"/>
    </source>
</evidence>
<evidence type="ECO:0000256" key="1">
    <source>
        <dbReference type="ARBA" id="ARBA00005323"/>
    </source>
</evidence>
<dbReference type="SUPFAM" id="SSF51419">
    <property type="entry name" value="PLP-binding barrel"/>
    <property type="match status" value="1"/>
</dbReference>
<reference evidence="4 5" key="1">
    <citation type="submission" date="2017-04" db="EMBL/GenBank/DDBJ databases">
        <title>Complete genome of Campylobacter concisus ATCC 33237T and draft genomes for an additional eight well characterized C. concisus strains.</title>
        <authorList>
            <person name="Cornelius A.J."/>
            <person name="Miller W.G."/>
            <person name="Lastovica A.J."/>
            <person name="On S.L."/>
            <person name="French N.P."/>
            <person name="Vandenberg O."/>
            <person name="Biggs P.J."/>
        </authorList>
    </citation>
    <scope>NUCLEOTIDE SEQUENCE [LARGE SCALE GENOMIC DNA]</scope>
    <source>
        <strain evidence="4 5">CCUG 19995</strain>
    </source>
</reference>
<dbReference type="GO" id="GO:0036088">
    <property type="term" value="P:D-serine catabolic process"/>
    <property type="evidence" value="ECO:0007669"/>
    <property type="project" value="TreeGrafter"/>
</dbReference>
<comment type="caution">
    <text evidence="4">The sequence shown here is derived from an EMBL/GenBank/DDBJ whole genome shotgun (WGS) entry which is preliminary data.</text>
</comment>
<protein>
    <submittedName>
        <fullName evidence="4">Alanine racemase</fullName>
    </submittedName>
</protein>
<dbReference type="GO" id="GO:0008721">
    <property type="term" value="F:D-serine ammonia-lyase activity"/>
    <property type="evidence" value="ECO:0007669"/>
    <property type="project" value="TreeGrafter"/>
</dbReference>
<dbReference type="InterPro" id="IPR029066">
    <property type="entry name" value="PLP-binding_barrel"/>
</dbReference>
<sequence>MKIAEIDTPALLIDKEIVLKNLDKMQKYADKFNVSLRPHTKTHKMPYFAKLQVECGAKGITVAKVGEAEVMAKEGLSDIFIANEIVTRQKFARIIALVRTGIKVSFGVDSVGVLRLIDELFGEAGEIARLLVEIEVGENRSGVIEEGDFRALMSAFKECKNVKFCGVFSHDGHSYKAKDKRECEQIFKEATMRTLKFADIALEFGYENFTVSIGSTPSLINDFEIPKGVTELRPGTYIFMDASQANAYGSFDMNAASVLSVVISRPTAIRTILDAGAKALTKERRSEGFCTTPGMGLIAEHEVWIDSLFDEHAIILNEKFAKSVRVGDLVRIYPNHICPVVNLYDYAYLVSGDEVCEKVPVLARGRIE</sequence>
<dbReference type="InterPro" id="IPR051466">
    <property type="entry name" value="D-amino_acid_metab_enzyme"/>
</dbReference>
<name>A0A1Y5MI04_9BACT</name>
<dbReference type="Proteomes" id="UP000196317">
    <property type="component" value="Unassembled WGS sequence"/>
</dbReference>
<evidence type="ECO:0000259" key="3">
    <source>
        <dbReference type="SMART" id="SM01119"/>
    </source>
</evidence>
<dbReference type="PANTHER" id="PTHR28004:SF2">
    <property type="entry name" value="D-SERINE DEHYDRATASE"/>
    <property type="match status" value="1"/>
</dbReference>
<dbReference type="Pfam" id="PF14031">
    <property type="entry name" value="D-ser_dehydrat"/>
    <property type="match status" value="1"/>
</dbReference>
<dbReference type="RefSeq" id="WP_087583729.1">
    <property type="nucleotide sequence ID" value="NZ_NDYN01000011.1"/>
</dbReference>
<proteinExistence type="inferred from homology"/>
<dbReference type="AlphaFoldDB" id="A0A1Y5MI04"/>
<dbReference type="CDD" id="cd06820">
    <property type="entry name" value="PLPDE_III_LS_D-TA_like"/>
    <property type="match status" value="1"/>
</dbReference>
<dbReference type="InterPro" id="IPR026956">
    <property type="entry name" value="D-ser_dehydrat-like_dom"/>
</dbReference>